<dbReference type="Pfam" id="PF13646">
    <property type="entry name" value="HEAT_2"/>
    <property type="match status" value="1"/>
</dbReference>
<reference evidence="2" key="1">
    <citation type="journal article" date="2014" name="Int. J. Syst. Evol. Microbiol.">
        <title>Complete genome sequence of Corynebacterium casei LMG S-19264T (=DSM 44701T), isolated from a smear-ripened cheese.</title>
        <authorList>
            <consortium name="US DOE Joint Genome Institute (JGI-PGF)"/>
            <person name="Walter F."/>
            <person name="Albersmeier A."/>
            <person name="Kalinowski J."/>
            <person name="Ruckert C."/>
        </authorList>
    </citation>
    <scope>NUCLEOTIDE SEQUENCE</scope>
    <source>
        <strain evidence="2">KCTC 23077</strain>
    </source>
</reference>
<sequence length="376" mass="41429">MDITAMHWLPADPALRLAAQSALALAAVTLAVLVQVLVLSAVAARQRRHRDAFNAAWRPALAVAGLDDDALDAAALAALPPPVRGRRTWWLMQWNRMQRQVRGASSQRLNRVLHRLDLEPQVRRLLRARSVRARLVALEAARHLSDPGHWHAIEPQLQARNPFVALAAAHALVAIDPTRAMQLVMPLAVSRVDWGVPRIAALCQQAGREAVTPPLLDALEAADAAGLDRLVPLLRHADPRRAAPWARDCLARDPEPRHRAGAVQTLGQLHDPRDRDALVQALDDEDAAVRLVAVESLRARLGPDDAALLVPRLSDRSWWVRRAAADTLVELPRIDDATLETWANQVEDRYGREALQRALDERRGRNAATATEGPTS</sequence>
<evidence type="ECO:0000313" key="3">
    <source>
        <dbReference type="Proteomes" id="UP000646426"/>
    </source>
</evidence>
<dbReference type="Gene3D" id="1.25.10.10">
    <property type="entry name" value="Leucine-rich Repeat Variant"/>
    <property type="match status" value="1"/>
</dbReference>
<dbReference type="EMBL" id="BMYD01000005">
    <property type="protein sequence ID" value="GHA87549.1"/>
    <property type="molecule type" value="Genomic_DNA"/>
</dbReference>
<evidence type="ECO:0000256" key="1">
    <source>
        <dbReference type="SAM" id="Phobius"/>
    </source>
</evidence>
<gene>
    <name evidence="2" type="ORF">GCM10007067_26900</name>
</gene>
<accession>A0A918WA22</accession>
<keyword evidence="1" id="KW-1133">Transmembrane helix</keyword>
<dbReference type="InterPro" id="IPR004155">
    <property type="entry name" value="PBS_lyase_HEAT"/>
</dbReference>
<dbReference type="SMART" id="SM00567">
    <property type="entry name" value="EZ_HEAT"/>
    <property type="match status" value="3"/>
</dbReference>
<proteinExistence type="predicted"/>
<evidence type="ECO:0000313" key="2">
    <source>
        <dbReference type="EMBL" id="GHA87549.1"/>
    </source>
</evidence>
<dbReference type="SUPFAM" id="SSF48371">
    <property type="entry name" value="ARM repeat"/>
    <property type="match status" value="1"/>
</dbReference>
<keyword evidence="3" id="KW-1185">Reference proteome</keyword>
<dbReference type="Proteomes" id="UP000646426">
    <property type="component" value="Unassembled WGS sequence"/>
</dbReference>
<dbReference type="RefSeq" id="WP_189457511.1">
    <property type="nucleotide sequence ID" value="NZ_BMYD01000005.1"/>
</dbReference>
<dbReference type="InterPro" id="IPR011989">
    <property type="entry name" value="ARM-like"/>
</dbReference>
<protein>
    <recommendedName>
        <fullName evidence="4">HEAT repeat domain-containing protein</fullName>
    </recommendedName>
</protein>
<dbReference type="InterPro" id="IPR016024">
    <property type="entry name" value="ARM-type_fold"/>
</dbReference>
<keyword evidence="1" id="KW-0472">Membrane</keyword>
<reference evidence="2" key="2">
    <citation type="submission" date="2020-09" db="EMBL/GenBank/DDBJ databases">
        <authorList>
            <person name="Sun Q."/>
            <person name="Kim S."/>
        </authorList>
    </citation>
    <scope>NUCLEOTIDE SEQUENCE</scope>
    <source>
        <strain evidence="2">KCTC 23077</strain>
    </source>
</reference>
<feature type="transmembrane region" description="Helical" evidence="1">
    <location>
        <begin position="22"/>
        <end position="44"/>
    </location>
</feature>
<comment type="caution">
    <text evidence="2">The sequence shown here is derived from an EMBL/GenBank/DDBJ whole genome shotgun (WGS) entry which is preliminary data.</text>
</comment>
<name>A0A918WA22_9GAMM</name>
<organism evidence="2 3">
    <name type="scientific">Cognatilysobacter bugurensis</name>
    <dbReference type="NCBI Taxonomy" id="543356"/>
    <lineage>
        <taxon>Bacteria</taxon>
        <taxon>Pseudomonadati</taxon>
        <taxon>Pseudomonadota</taxon>
        <taxon>Gammaproteobacteria</taxon>
        <taxon>Lysobacterales</taxon>
        <taxon>Lysobacteraceae</taxon>
        <taxon>Cognatilysobacter</taxon>
    </lineage>
</organism>
<evidence type="ECO:0008006" key="4">
    <source>
        <dbReference type="Google" id="ProtNLM"/>
    </source>
</evidence>
<keyword evidence="1" id="KW-0812">Transmembrane</keyword>
<dbReference type="AlphaFoldDB" id="A0A918WA22"/>